<proteinExistence type="predicted"/>
<dbReference type="Gene3D" id="3.40.50.1820">
    <property type="entry name" value="alpha/beta hydrolase"/>
    <property type="match status" value="1"/>
</dbReference>
<dbReference type="AlphaFoldDB" id="A0A7S2SZ14"/>
<evidence type="ECO:0000313" key="2">
    <source>
        <dbReference type="EMBL" id="CAD9713715.1"/>
    </source>
</evidence>
<protein>
    <recommendedName>
        <fullName evidence="1">Peptidase S9 prolyl oligopeptidase catalytic domain-containing protein</fullName>
    </recommendedName>
</protein>
<evidence type="ECO:0000259" key="1">
    <source>
        <dbReference type="Pfam" id="PF00326"/>
    </source>
</evidence>
<feature type="domain" description="Peptidase S9 prolyl oligopeptidase catalytic" evidence="1">
    <location>
        <begin position="225"/>
        <end position="304"/>
    </location>
</feature>
<dbReference type="Pfam" id="PF00326">
    <property type="entry name" value="Peptidase_S9"/>
    <property type="match status" value="1"/>
</dbReference>
<dbReference type="SUPFAM" id="SSF53474">
    <property type="entry name" value="alpha/beta-Hydrolases"/>
    <property type="match status" value="1"/>
</dbReference>
<name>A0A7S2SZ14_9CHLO</name>
<accession>A0A7S2SZ14</accession>
<organism evidence="2">
    <name type="scientific">Chloropicon primus</name>
    <dbReference type="NCBI Taxonomy" id="1764295"/>
    <lineage>
        <taxon>Eukaryota</taxon>
        <taxon>Viridiplantae</taxon>
        <taxon>Chlorophyta</taxon>
        <taxon>Chloropicophyceae</taxon>
        <taxon>Chloropicales</taxon>
        <taxon>Chloropicaceae</taxon>
        <taxon>Chloropicon</taxon>
    </lineage>
</organism>
<dbReference type="InterPro" id="IPR029058">
    <property type="entry name" value="AB_hydrolase_fold"/>
</dbReference>
<dbReference type="GO" id="GO:0006508">
    <property type="term" value="P:proteolysis"/>
    <property type="evidence" value="ECO:0007669"/>
    <property type="project" value="InterPro"/>
</dbReference>
<dbReference type="InterPro" id="IPR001375">
    <property type="entry name" value="Peptidase_S9_cat"/>
</dbReference>
<dbReference type="GO" id="GO:0008236">
    <property type="term" value="F:serine-type peptidase activity"/>
    <property type="evidence" value="ECO:0007669"/>
    <property type="project" value="InterPro"/>
</dbReference>
<reference evidence="2" key="1">
    <citation type="submission" date="2021-01" db="EMBL/GenBank/DDBJ databases">
        <authorList>
            <person name="Corre E."/>
            <person name="Pelletier E."/>
            <person name="Niang G."/>
            <person name="Scheremetjew M."/>
            <person name="Finn R."/>
            <person name="Kale V."/>
            <person name="Holt S."/>
            <person name="Cochrane G."/>
            <person name="Meng A."/>
            <person name="Brown T."/>
            <person name="Cohen L."/>
        </authorList>
    </citation>
    <scope>NUCLEOTIDE SEQUENCE</scope>
    <source>
        <strain evidence="2">CCMP1205</strain>
    </source>
</reference>
<sequence length="307" mass="33798">MMQAKRRPGVRNRGRVVRRAFKVGEIDCEIDCLDSDGPGEATGGAGGAAVVLVPGQWSSKYDPLLMAIGEGVLRRNAEDEDGTKLQVVRMTFTTRWSEPFSGYHKEKKELINVISYLRGRMGLDVVGVVGHSKAASVVALAMSELNPEPSSPETFGVVCVSGRFNMAEGVERSIGQEVVDLVMASNQPQLIGVEKRQPFWLTKEMLEERASIDMGLAIKNMKRNLSRPEGSTRKVVLLVAHGDCDERIPVEAAASYVEAFREGGEGNDGEDSEIQLIRHADHCFTNPEHRGELVRHIVRFIRDKVLG</sequence>
<dbReference type="EMBL" id="HBHL01004068">
    <property type="protein sequence ID" value="CAD9713715.1"/>
    <property type="molecule type" value="Transcribed_RNA"/>
</dbReference>
<gene>
    <name evidence="2" type="ORF">CPRI1469_LOCUS2567</name>
</gene>